<dbReference type="PROSITE" id="PS51257">
    <property type="entry name" value="PROKAR_LIPOPROTEIN"/>
    <property type="match status" value="1"/>
</dbReference>
<reference evidence="1 2" key="1">
    <citation type="journal article" date="2012" name="Stand. Genomic Sci.">
        <title>Complete genome sequence of the melanogenic marine bacterium Marinomonas mediterranea type strain (MMB-1(T)).</title>
        <authorList>
            <person name="Lucas-Elio P."/>
            <person name="Goodwin L."/>
            <person name="Woyke T."/>
            <person name="Pitluck S."/>
            <person name="Nolan M."/>
            <person name="Kyrpides N.C."/>
            <person name="Detter J.C."/>
            <person name="Copeland A."/>
            <person name="Teshima H."/>
            <person name="Bruce D."/>
            <person name="Detter C."/>
            <person name="Tapia R."/>
            <person name="Han S."/>
            <person name="Land M.L."/>
            <person name="Ivanova N."/>
            <person name="Mikhailova N."/>
            <person name="Johnston A.W."/>
            <person name="Sanchez-Amat A."/>
        </authorList>
    </citation>
    <scope>NUCLEOTIDE SEQUENCE [LARGE SCALE GENOMIC DNA]</scope>
    <source>
        <strain evidence="2">ATCC 700492 / JCM 21426 / NBRC 103028 / MMB-1</strain>
    </source>
</reference>
<dbReference type="OrthoDB" id="6107436at2"/>
<dbReference type="KEGG" id="mme:Marme_2415"/>
<dbReference type="STRING" id="717774.Marme_2415"/>
<evidence type="ECO:0000313" key="2">
    <source>
        <dbReference type="Proteomes" id="UP000001062"/>
    </source>
</evidence>
<evidence type="ECO:0000313" key="1">
    <source>
        <dbReference type="EMBL" id="ADZ91649.1"/>
    </source>
</evidence>
<dbReference type="EMBL" id="CP002583">
    <property type="protein sequence ID" value="ADZ91649.1"/>
    <property type="molecule type" value="Genomic_DNA"/>
</dbReference>
<accession>F2JUZ5</accession>
<sequence length="415" mass="46681">MTNPFCRSPVLDRARLRTYFCLLFMIMATALMSACDKKGKPLVAANMLQGGSLDGRYSFGEVYLHSGGGKTYVGVGGVGGYPGPTIAGGGIGVPSYIEGDWAKKYEDKTPGYHSYYRISAPIDAILAEKKIRTLLGYYKHYKSKYGTMQVVVEKEEIRVLFTLDCYEKWDDCTPNEGADPNGYVINAPQGSSDVVELFRGKGESSLLPFAASSFDPRNFRIHEHKSKHGKVALTNGLGVATRQQEQVTHLSHIKATWQQFDSEFELDPNDDMNIIFTPPYDPNAPYFEVDAELDTALIEEKIQAYQTVHKRALGYTVIQVILNGDGWLRLYYNSHCQTELDRKLSDCFYVPIDDPNGWFTTVPLVGDKNQMARLRKAPFYYTTKDFDQHRKFGVLLFEAKGKVIPKPEDKSEGEM</sequence>
<organism evidence="1 2">
    <name type="scientific">Marinomonas mediterranea (strain ATCC 700492 / JCM 21426 / NBRC 103028 / MMB-1)</name>
    <dbReference type="NCBI Taxonomy" id="717774"/>
    <lineage>
        <taxon>Bacteria</taxon>
        <taxon>Pseudomonadati</taxon>
        <taxon>Pseudomonadota</taxon>
        <taxon>Gammaproteobacteria</taxon>
        <taxon>Oceanospirillales</taxon>
        <taxon>Oceanospirillaceae</taxon>
        <taxon>Marinomonas</taxon>
    </lineage>
</organism>
<name>F2JUZ5_MARM1</name>
<keyword evidence="2" id="KW-1185">Reference proteome</keyword>
<gene>
    <name evidence="1" type="ordered locus">Marme_2415</name>
</gene>
<dbReference type="PATRIC" id="fig|717774.3.peg.2496"/>
<proteinExistence type="predicted"/>
<protein>
    <recommendedName>
        <fullName evidence="3">Lipoprotein</fullName>
    </recommendedName>
</protein>
<dbReference type="Proteomes" id="UP000001062">
    <property type="component" value="Chromosome"/>
</dbReference>
<dbReference type="HOGENOM" id="CLU_663578_0_0_6"/>
<evidence type="ECO:0008006" key="3">
    <source>
        <dbReference type="Google" id="ProtNLM"/>
    </source>
</evidence>
<dbReference type="AlphaFoldDB" id="F2JUZ5"/>
<dbReference type="eggNOG" id="ENOG5033WNF">
    <property type="taxonomic scope" value="Bacteria"/>
</dbReference>